<gene>
    <name evidence="2" type="ORF">H5410_031306</name>
</gene>
<dbReference type="AlphaFoldDB" id="A0A9J5YJT7"/>
<dbReference type="Proteomes" id="UP000824120">
    <property type="component" value="Chromosome 6"/>
</dbReference>
<accession>A0A9J5YJT7</accession>
<organism evidence="2 3">
    <name type="scientific">Solanum commersonii</name>
    <name type="common">Commerson's wild potato</name>
    <name type="synonym">Commerson's nightshade</name>
    <dbReference type="NCBI Taxonomy" id="4109"/>
    <lineage>
        <taxon>Eukaryota</taxon>
        <taxon>Viridiplantae</taxon>
        <taxon>Streptophyta</taxon>
        <taxon>Embryophyta</taxon>
        <taxon>Tracheophyta</taxon>
        <taxon>Spermatophyta</taxon>
        <taxon>Magnoliopsida</taxon>
        <taxon>eudicotyledons</taxon>
        <taxon>Gunneridae</taxon>
        <taxon>Pentapetalae</taxon>
        <taxon>asterids</taxon>
        <taxon>lamiids</taxon>
        <taxon>Solanales</taxon>
        <taxon>Solanaceae</taxon>
        <taxon>Solanoideae</taxon>
        <taxon>Solaneae</taxon>
        <taxon>Solanum</taxon>
    </lineage>
</organism>
<feature type="region of interest" description="Disordered" evidence="1">
    <location>
        <begin position="108"/>
        <end position="136"/>
    </location>
</feature>
<reference evidence="2 3" key="1">
    <citation type="submission" date="2020-09" db="EMBL/GenBank/DDBJ databases">
        <title>De no assembly of potato wild relative species, Solanum commersonii.</title>
        <authorList>
            <person name="Cho K."/>
        </authorList>
    </citation>
    <scope>NUCLEOTIDE SEQUENCE [LARGE SCALE GENOMIC DNA]</scope>
    <source>
        <strain evidence="2">LZ3.2</strain>
        <tissue evidence="2">Leaf</tissue>
    </source>
</reference>
<keyword evidence="3" id="KW-1185">Reference proteome</keyword>
<evidence type="ECO:0000313" key="2">
    <source>
        <dbReference type="EMBL" id="KAG5599936.1"/>
    </source>
</evidence>
<comment type="caution">
    <text evidence="2">The sequence shown here is derived from an EMBL/GenBank/DDBJ whole genome shotgun (WGS) entry which is preliminary data.</text>
</comment>
<dbReference type="EMBL" id="JACXVP010000006">
    <property type="protein sequence ID" value="KAG5599936.1"/>
    <property type="molecule type" value="Genomic_DNA"/>
</dbReference>
<feature type="compositionally biased region" description="Basic and acidic residues" evidence="1">
    <location>
        <begin position="26"/>
        <end position="55"/>
    </location>
</feature>
<proteinExistence type="predicted"/>
<protein>
    <submittedName>
        <fullName evidence="2">Uncharacterized protein</fullName>
    </submittedName>
</protein>
<feature type="region of interest" description="Disordered" evidence="1">
    <location>
        <begin position="9"/>
        <end position="55"/>
    </location>
</feature>
<name>A0A9J5YJT7_SOLCO</name>
<sequence>MCLVVDLPIHGAQLHPSQKDGSTNDQEQKGDPKEVLEEKSKTEATEEKEVATKQKAQVEENIRVLSNSSSNKRDQIGMDSYQCSVYSRSPGIRLTVDMLIHKAQLHPPLRLNKNGSTDNQAPNGEPNEVFKEKAKKEAAKEREVVVAEKQQKQVQIQENIQIMDQRLRCAFGDGSRTYTPHKRLCDVFGDPSQTSRRIRTANVVATVKLEEGIGDNIIDEQQSQVGEALDACAE</sequence>
<feature type="compositionally biased region" description="Polar residues" evidence="1">
    <location>
        <begin position="15"/>
        <end position="25"/>
    </location>
</feature>
<evidence type="ECO:0000313" key="3">
    <source>
        <dbReference type="Proteomes" id="UP000824120"/>
    </source>
</evidence>
<evidence type="ECO:0000256" key="1">
    <source>
        <dbReference type="SAM" id="MobiDB-lite"/>
    </source>
</evidence>
<feature type="compositionally biased region" description="Polar residues" evidence="1">
    <location>
        <begin position="113"/>
        <end position="122"/>
    </location>
</feature>